<dbReference type="PANTHER" id="PTHR33164:SF57">
    <property type="entry name" value="MARR-FAMILY TRANSCRIPTIONAL REGULATOR"/>
    <property type="match status" value="1"/>
</dbReference>
<dbReference type="InterPro" id="IPR039422">
    <property type="entry name" value="MarR/SlyA-like"/>
</dbReference>
<comment type="caution">
    <text evidence="2">The sequence shown here is derived from an EMBL/GenBank/DDBJ whole genome shotgun (WGS) entry which is preliminary data.</text>
</comment>
<dbReference type="Pfam" id="PF01047">
    <property type="entry name" value="MarR"/>
    <property type="match status" value="1"/>
</dbReference>
<protein>
    <submittedName>
        <fullName evidence="2">MarR family transcriptional regulator</fullName>
    </submittedName>
</protein>
<evidence type="ECO:0000313" key="3">
    <source>
        <dbReference type="Proteomes" id="UP000280819"/>
    </source>
</evidence>
<name>A0A3P1T5Q5_9ACTN</name>
<organism evidence="2 3">
    <name type="scientific">Arachnia propionica</name>
    <dbReference type="NCBI Taxonomy" id="1750"/>
    <lineage>
        <taxon>Bacteria</taxon>
        <taxon>Bacillati</taxon>
        <taxon>Actinomycetota</taxon>
        <taxon>Actinomycetes</taxon>
        <taxon>Propionibacteriales</taxon>
        <taxon>Propionibacteriaceae</taxon>
        <taxon>Arachnia</taxon>
    </lineage>
</organism>
<dbReference type="SMART" id="SM00347">
    <property type="entry name" value="HTH_MARR"/>
    <property type="match status" value="1"/>
</dbReference>
<proteinExistence type="predicted"/>
<dbReference type="GO" id="GO:0006950">
    <property type="term" value="P:response to stress"/>
    <property type="evidence" value="ECO:0007669"/>
    <property type="project" value="TreeGrafter"/>
</dbReference>
<dbReference type="Proteomes" id="UP000280819">
    <property type="component" value="Unassembled WGS sequence"/>
</dbReference>
<dbReference type="EMBL" id="RQZG01000009">
    <property type="protein sequence ID" value="RRD04680.1"/>
    <property type="molecule type" value="Genomic_DNA"/>
</dbReference>
<accession>A0A3P1T5Q5</accession>
<evidence type="ECO:0000313" key="2">
    <source>
        <dbReference type="EMBL" id="RRD04680.1"/>
    </source>
</evidence>
<dbReference type="InterPro" id="IPR000835">
    <property type="entry name" value="HTH_MarR-typ"/>
</dbReference>
<dbReference type="InterPro" id="IPR036388">
    <property type="entry name" value="WH-like_DNA-bd_sf"/>
</dbReference>
<gene>
    <name evidence="2" type="ORF">EII34_09040</name>
</gene>
<dbReference type="InterPro" id="IPR036390">
    <property type="entry name" value="WH_DNA-bd_sf"/>
</dbReference>
<reference evidence="2 3" key="1">
    <citation type="submission" date="2018-11" db="EMBL/GenBank/DDBJ databases">
        <title>Genomes From Bacteria Associated with the Canine Oral Cavity: a Test Case for Automated Genome-Based Taxonomic Assignment.</title>
        <authorList>
            <person name="Coil D.A."/>
            <person name="Jospin G."/>
            <person name="Darling A.E."/>
            <person name="Wallis C."/>
            <person name="Davis I.J."/>
            <person name="Harris S."/>
            <person name="Eisen J.A."/>
            <person name="Holcombe L.J."/>
            <person name="O'Flynn C."/>
        </authorList>
    </citation>
    <scope>NUCLEOTIDE SEQUENCE [LARGE SCALE GENOMIC DNA]</scope>
    <source>
        <strain evidence="2 3">OH887_COT-365</strain>
    </source>
</reference>
<dbReference type="OrthoDB" id="9806864at2"/>
<dbReference type="PRINTS" id="PR00598">
    <property type="entry name" value="HTHMARR"/>
</dbReference>
<dbReference type="RefSeq" id="WP_124844832.1">
    <property type="nucleotide sequence ID" value="NZ_RQZG01000009.1"/>
</dbReference>
<dbReference type="GO" id="GO:0003700">
    <property type="term" value="F:DNA-binding transcription factor activity"/>
    <property type="evidence" value="ECO:0007669"/>
    <property type="project" value="InterPro"/>
</dbReference>
<dbReference type="PROSITE" id="PS50995">
    <property type="entry name" value="HTH_MARR_2"/>
    <property type="match status" value="1"/>
</dbReference>
<sequence length="155" mass="17570">MNLEAMFLDQVDRFRSLVPSRAWLGLAEDLSRNEILALLHLHRVRRSRMSDLAAWLNAPLNTTTGVVARLQQRDLVERQHSPDDKRIVLISLTGTGRALVLQGIKDTVALIGRLFEELTPEEIEVVLKVVDRIPDLLAESRPDPAPRTIRRIPTD</sequence>
<feature type="domain" description="HTH marR-type" evidence="1">
    <location>
        <begin position="1"/>
        <end position="135"/>
    </location>
</feature>
<dbReference type="Gene3D" id="1.10.10.10">
    <property type="entry name" value="Winged helix-like DNA-binding domain superfamily/Winged helix DNA-binding domain"/>
    <property type="match status" value="1"/>
</dbReference>
<evidence type="ECO:0000259" key="1">
    <source>
        <dbReference type="PROSITE" id="PS50995"/>
    </source>
</evidence>
<dbReference type="PANTHER" id="PTHR33164">
    <property type="entry name" value="TRANSCRIPTIONAL REGULATOR, MARR FAMILY"/>
    <property type="match status" value="1"/>
</dbReference>
<dbReference type="SUPFAM" id="SSF46785">
    <property type="entry name" value="Winged helix' DNA-binding domain"/>
    <property type="match status" value="1"/>
</dbReference>
<dbReference type="AlphaFoldDB" id="A0A3P1T5Q5"/>